<reference evidence="1" key="3">
    <citation type="submission" date="2025-09" db="UniProtKB">
        <authorList>
            <consortium name="Ensembl"/>
        </authorList>
    </citation>
    <scope>IDENTIFICATION</scope>
</reference>
<sequence length="71" mass="8095">MTDNHGDQASSLRAKVQELLGRVMSRQSTDAEIWRHYALLYGDRQSTRPGDNEKALHFLSKAHRCEVQARG</sequence>
<dbReference type="Ensembl" id="ENSHHUT00000050199.1">
    <property type="protein sequence ID" value="ENSHHUP00000048442.1"/>
    <property type="gene ID" value="ENSHHUG00000029337.1"/>
</dbReference>
<evidence type="ECO:0000313" key="2">
    <source>
        <dbReference type="Proteomes" id="UP000314982"/>
    </source>
</evidence>
<dbReference type="Proteomes" id="UP000314982">
    <property type="component" value="Unassembled WGS sequence"/>
</dbReference>
<evidence type="ECO:0000313" key="1">
    <source>
        <dbReference type="Ensembl" id="ENSHHUP00000048442.1"/>
    </source>
</evidence>
<proteinExistence type="predicted"/>
<reference evidence="1" key="2">
    <citation type="submission" date="2025-08" db="UniProtKB">
        <authorList>
            <consortium name="Ensembl"/>
        </authorList>
    </citation>
    <scope>IDENTIFICATION</scope>
</reference>
<reference evidence="2" key="1">
    <citation type="submission" date="2018-06" db="EMBL/GenBank/DDBJ databases">
        <title>Genome assembly of Danube salmon.</title>
        <authorList>
            <person name="Macqueen D.J."/>
            <person name="Gundappa M.K."/>
        </authorList>
    </citation>
    <scope>NUCLEOTIDE SEQUENCE [LARGE SCALE GENOMIC DNA]</scope>
</reference>
<organism evidence="1 2">
    <name type="scientific">Hucho hucho</name>
    <name type="common">huchen</name>
    <dbReference type="NCBI Taxonomy" id="62062"/>
    <lineage>
        <taxon>Eukaryota</taxon>
        <taxon>Metazoa</taxon>
        <taxon>Chordata</taxon>
        <taxon>Craniata</taxon>
        <taxon>Vertebrata</taxon>
        <taxon>Euteleostomi</taxon>
        <taxon>Actinopterygii</taxon>
        <taxon>Neopterygii</taxon>
        <taxon>Teleostei</taxon>
        <taxon>Protacanthopterygii</taxon>
        <taxon>Salmoniformes</taxon>
        <taxon>Salmonidae</taxon>
        <taxon>Salmoninae</taxon>
        <taxon>Hucho</taxon>
    </lineage>
</organism>
<protein>
    <submittedName>
        <fullName evidence="1">Tetratricopeptide repeat domain 27</fullName>
    </submittedName>
</protein>
<accession>A0A4W5NC36</accession>
<name>A0A4W5NC36_9TELE</name>
<dbReference type="GeneTree" id="ENSGT00500000044929"/>
<keyword evidence="2" id="KW-1185">Reference proteome</keyword>
<dbReference type="AlphaFoldDB" id="A0A4W5NC36"/>